<protein>
    <submittedName>
        <fullName evidence="2">Uncharacterized protein</fullName>
    </submittedName>
</protein>
<organism evidence="2 3">
    <name type="scientific">Scytalidium lignicola</name>
    <name type="common">Hyphomycete</name>
    <dbReference type="NCBI Taxonomy" id="5539"/>
    <lineage>
        <taxon>Eukaryota</taxon>
        <taxon>Fungi</taxon>
        <taxon>Dikarya</taxon>
        <taxon>Ascomycota</taxon>
        <taxon>Pezizomycotina</taxon>
        <taxon>Leotiomycetes</taxon>
        <taxon>Leotiomycetes incertae sedis</taxon>
        <taxon>Scytalidium</taxon>
    </lineage>
</organism>
<feature type="non-terminal residue" evidence="2">
    <location>
        <position position="1"/>
    </location>
</feature>
<dbReference type="Proteomes" id="UP000258309">
    <property type="component" value="Unassembled WGS sequence"/>
</dbReference>
<evidence type="ECO:0000313" key="2">
    <source>
        <dbReference type="EMBL" id="RFU28754.1"/>
    </source>
</evidence>
<feature type="region of interest" description="Disordered" evidence="1">
    <location>
        <begin position="1"/>
        <end position="31"/>
    </location>
</feature>
<accession>A0A3E2H5U5</accession>
<reference evidence="2 3" key="1">
    <citation type="submission" date="2018-05" db="EMBL/GenBank/DDBJ databases">
        <title>Draft genome sequence of Scytalidium lignicola DSM 105466, a ubiquitous saprotrophic fungus.</title>
        <authorList>
            <person name="Buettner E."/>
            <person name="Gebauer A.M."/>
            <person name="Hofrichter M."/>
            <person name="Liers C."/>
            <person name="Kellner H."/>
        </authorList>
    </citation>
    <scope>NUCLEOTIDE SEQUENCE [LARGE SCALE GENOMIC DNA]</scope>
    <source>
        <strain evidence="2 3">DSM 105466</strain>
    </source>
</reference>
<dbReference type="EMBL" id="NCSJ02000152">
    <property type="protein sequence ID" value="RFU28754.1"/>
    <property type="molecule type" value="Genomic_DNA"/>
</dbReference>
<dbReference type="AlphaFoldDB" id="A0A3E2H5U5"/>
<name>A0A3E2H5U5_SCYLI</name>
<feature type="non-terminal residue" evidence="2">
    <location>
        <position position="96"/>
    </location>
</feature>
<proteinExistence type="predicted"/>
<sequence>MSSQPRGPHDQKNHNEPTAQRAAHLDKETPPAMVAAAKARVQQWGKQTLRILQNPYIAVWLFSRPVTVWKRSSEREMEGEQVMGALGTRSGMRIGG</sequence>
<evidence type="ECO:0000313" key="3">
    <source>
        <dbReference type="Proteomes" id="UP000258309"/>
    </source>
</evidence>
<keyword evidence="3" id="KW-1185">Reference proteome</keyword>
<comment type="caution">
    <text evidence="2">The sequence shown here is derived from an EMBL/GenBank/DDBJ whole genome shotgun (WGS) entry which is preliminary data.</text>
</comment>
<evidence type="ECO:0000256" key="1">
    <source>
        <dbReference type="SAM" id="MobiDB-lite"/>
    </source>
</evidence>
<gene>
    <name evidence="2" type="ORF">B7463_g7587</name>
</gene>